<proteinExistence type="predicted"/>
<dbReference type="EMBL" id="CAXAMN010008402">
    <property type="protein sequence ID" value="CAK9024980.1"/>
    <property type="molecule type" value="Genomic_DNA"/>
</dbReference>
<evidence type="ECO:0000313" key="8">
    <source>
        <dbReference type="EMBL" id="CAK9024980.1"/>
    </source>
</evidence>
<comment type="caution">
    <text evidence="8">The sequence shown here is derived from an EMBL/GenBank/DDBJ whole genome shotgun (WGS) entry which is preliminary data.</text>
</comment>
<keyword evidence="2" id="KW-0813">Transport</keyword>
<dbReference type="PANTHER" id="PTHR33281">
    <property type="entry name" value="UPF0187 PROTEIN YNEE"/>
    <property type="match status" value="1"/>
</dbReference>
<evidence type="ECO:0000256" key="4">
    <source>
        <dbReference type="ARBA" id="ARBA00022692"/>
    </source>
</evidence>
<reference evidence="8 9" key="1">
    <citation type="submission" date="2024-02" db="EMBL/GenBank/DDBJ databases">
        <authorList>
            <person name="Chen Y."/>
            <person name="Shah S."/>
            <person name="Dougan E. K."/>
            <person name="Thang M."/>
            <person name="Chan C."/>
        </authorList>
    </citation>
    <scope>NUCLEOTIDE SEQUENCE [LARGE SCALE GENOMIC DNA]</scope>
</reference>
<organism evidence="8 9">
    <name type="scientific">Durusdinium trenchii</name>
    <dbReference type="NCBI Taxonomy" id="1381693"/>
    <lineage>
        <taxon>Eukaryota</taxon>
        <taxon>Sar</taxon>
        <taxon>Alveolata</taxon>
        <taxon>Dinophyceae</taxon>
        <taxon>Suessiales</taxon>
        <taxon>Symbiodiniaceae</taxon>
        <taxon>Durusdinium</taxon>
    </lineage>
</organism>
<dbReference type="PANTHER" id="PTHR33281:SF19">
    <property type="entry name" value="VOLTAGE-DEPENDENT ANION CHANNEL-FORMING PROTEIN YNEE"/>
    <property type="match status" value="1"/>
</dbReference>
<evidence type="ECO:0000256" key="7">
    <source>
        <dbReference type="ARBA" id="ARBA00023136"/>
    </source>
</evidence>
<evidence type="ECO:0000256" key="2">
    <source>
        <dbReference type="ARBA" id="ARBA00022448"/>
    </source>
</evidence>
<keyword evidence="6" id="KW-0406">Ion transport</keyword>
<name>A0ABP0KF80_9DINO</name>
<dbReference type="InterPro" id="IPR044669">
    <property type="entry name" value="YneE/VCCN1/2-like"/>
</dbReference>
<gene>
    <name evidence="8" type="ORF">CCMP2556_LOCUS15838</name>
</gene>
<sequence length="428" mass="47428">MLRSLASLRDGFRTKTGGRFHRRQQPWAPKVLVSVGLSGSVLLGVVFANVSSDDDEKIWITRRGPFNLAAQRAVEWAPLVPCFGSGVVAALLSKYMPKQVKLPSTVLCVLLLNCLYKDNFFPVVNLAAPALQVTFVLSEALAVAGLARKSLRLPISVHELTALPLSILLAFRFQLSYERWWASRQHLQEVGTNAIAVAMCSANNQEVISLDRSGEAKPDAQEIEENERRMLGLLDAACCLAEQALSIGRPPHPANSVEKWEPFDTHLHPDDAKQIRQSGHPVHCCFDAIFTTIHRGQMLNVYSAELASGMYQLASNMFAGYKFCEMILTQPNPAPFAVHMRTILMVFCISFPFTIIGRVSPLSLMLMQSALSFSLLGIEFVSRQMEHPFGSDESDIPLRKVLGLTRDSIHLICQKHQIAEDDGSSEKD</sequence>
<keyword evidence="3" id="KW-1003">Cell membrane</keyword>
<protein>
    <submittedName>
        <fullName evidence="8">Uncharacterized protein</fullName>
    </submittedName>
</protein>
<evidence type="ECO:0000256" key="6">
    <source>
        <dbReference type="ARBA" id="ARBA00023065"/>
    </source>
</evidence>
<evidence type="ECO:0000256" key="5">
    <source>
        <dbReference type="ARBA" id="ARBA00022989"/>
    </source>
</evidence>
<dbReference type="Proteomes" id="UP001642484">
    <property type="component" value="Unassembled WGS sequence"/>
</dbReference>
<keyword evidence="9" id="KW-1185">Reference proteome</keyword>
<comment type="subcellular location">
    <subcellularLocation>
        <location evidence="1">Cell membrane</location>
        <topology evidence="1">Multi-pass membrane protein</topology>
    </subcellularLocation>
</comment>
<keyword evidence="5" id="KW-1133">Transmembrane helix</keyword>
<evidence type="ECO:0000256" key="1">
    <source>
        <dbReference type="ARBA" id="ARBA00004651"/>
    </source>
</evidence>
<evidence type="ECO:0000256" key="3">
    <source>
        <dbReference type="ARBA" id="ARBA00022475"/>
    </source>
</evidence>
<evidence type="ECO:0000313" key="9">
    <source>
        <dbReference type="Proteomes" id="UP001642484"/>
    </source>
</evidence>
<keyword evidence="7" id="KW-0472">Membrane</keyword>
<dbReference type="Pfam" id="PF25539">
    <property type="entry name" value="Bestrophin_2"/>
    <property type="match status" value="1"/>
</dbReference>
<accession>A0ABP0KF80</accession>
<keyword evidence="4" id="KW-0812">Transmembrane</keyword>